<dbReference type="GO" id="GO:0005634">
    <property type="term" value="C:nucleus"/>
    <property type="evidence" value="ECO:0007669"/>
    <property type="project" value="TreeGrafter"/>
</dbReference>
<evidence type="ECO:0000313" key="6">
    <source>
        <dbReference type="EMBL" id="KAJ7638220.1"/>
    </source>
</evidence>
<dbReference type="Proteomes" id="UP001221142">
    <property type="component" value="Unassembled WGS sequence"/>
</dbReference>
<dbReference type="InterPro" id="IPR024119">
    <property type="entry name" value="TF_DEAF-1"/>
</dbReference>
<keyword evidence="1" id="KW-0479">Metal-binding</keyword>
<sequence>MPKKKRSQATAGGALPTVAQLLATARSENDPHKLVGDISGLLDVSDVSTAQGLKECHRGFAIVCSKIDQLYMQTREDRWDRASADRLAAFILFTCGRIAQDVVLCKRIFEETRFLERSMVLLSSTSDLFVGEIVIKTLDDVTSHDNTAILSKAICVVPTVLDYAEAHRTQLRVECLEKVVFILLGSTLDVYTEANPNPELAALASIPRVVGLSLQVLGLPDSTSQLHRSFTSFCSMTAKHLGTIFLSKPDLINFLVAGTRSADYHTRCFAQSSLVQIYSETAWRDWKAGRGHLQQLNLGSQSFLAEGAQALIEFLNLVQRFDGSSGSQIGHALADFMQENPGVARRMSEAFIGRIPLCETALRRDGSTRAVIAADILRFELLLSRDEADHEACAFARSCMERHPSVAYFYHAMNTFPDILAAGPSAAFFAEKGLRCRPISNTIRRDLLALIATFLHSTVTTMLNHVPNADRLRKALDLVEKGLSRSSAFLDITPLDHPRAAEMSAIFALFNIMSKGDILTSKELESLQARFSLACEIARNNVVFRLPKECSALELIFAHMPTAWGRWGPIMSRTDSTEPRWRFGNRETRVSVVDLEPVTLAADPNDDHFLLWLENLYMATPDVQNAEILGTPDTARRHGEAGLYHCSACNSPNAALKRCSGCQRARYCNNSCQKSHWKTHRQVCKAK</sequence>
<keyword evidence="7" id="KW-1185">Reference proteome</keyword>
<dbReference type="InterPro" id="IPR002893">
    <property type="entry name" value="Znf_MYND"/>
</dbReference>
<reference evidence="6" key="1">
    <citation type="submission" date="2023-03" db="EMBL/GenBank/DDBJ databases">
        <title>Massive genome expansion in bonnet fungi (Mycena s.s.) driven by repeated elements and novel gene families across ecological guilds.</title>
        <authorList>
            <consortium name="Lawrence Berkeley National Laboratory"/>
            <person name="Harder C.B."/>
            <person name="Miyauchi S."/>
            <person name="Viragh M."/>
            <person name="Kuo A."/>
            <person name="Thoen E."/>
            <person name="Andreopoulos B."/>
            <person name="Lu D."/>
            <person name="Skrede I."/>
            <person name="Drula E."/>
            <person name="Henrissat B."/>
            <person name="Morin E."/>
            <person name="Kohler A."/>
            <person name="Barry K."/>
            <person name="LaButti K."/>
            <person name="Morin E."/>
            <person name="Salamov A."/>
            <person name="Lipzen A."/>
            <person name="Mereny Z."/>
            <person name="Hegedus B."/>
            <person name="Baldrian P."/>
            <person name="Stursova M."/>
            <person name="Weitz H."/>
            <person name="Taylor A."/>
            <person name="Grigoriev I.V."/>
            <person name="Nagy L.G."/>
            <person name="Martin F."/>
            <person name="Kauserud H."/>
        </authorList>
    </citation>
    <scope>NUCLEOTIDE SEQUENCE</scope>
    <source>
        <strain evidence="6">9284</strain>
    </source>
</reference>
<dbReference type="SUPFAM" id="SSF144232">
    <property type="entry name" value="HIT/MYND zinc finger-like"/>
    <property type="match status" value="1"/>
</dbReference>
<evidence type="ECO:0000259" key="5">
    <source>
        <dbReference type="PROSITE" id="PS50865"/>
    </source>
</evidence>
<protein>
    <recommendedName>
        <fullName evidence="5">MYND-type domain-containing protein</fullName>
    </recommendedName>
</protein>
<dbReference type="PANTHER" id="PTHR10237">
    <property type="entry name" value="DEFORMED EPIDERMAL AUTOREGULATORY FACTOR 1 HOMOLOG SUPPRESSIN"/>
    <property type="match status" value="1"/>
</dbReference>
<dbReference type="GO" id="GO:0008270">
    <property type="term" value="F:zinc ion binding"/>
    <property type="evidence" value="ECO:0007669"/>
    <property type="project" value="UniProtKB-KW"/>
</dbReference>
<evidence type="ECO:0000313" key="7">
    <source>
        <dbReference type="Proteomes" id="UP001221142"/>
    </source>
</evidence>
<comment type="caution">
    <text evidence="6">The sequence shown here is derived from an EMBL/GenBank/DDBJ whole genome shotgun (WGS) entry which is preliminary data.</text>
</comment>
<dbReference type="GO" id="GO:0000981">
    <property type="term" value="F:DNA-binding transcription factor activity, RNA polymerase II-specific"/>
    <property type="evidence" value="ECO:0007669"/>
    <property type="project" value="TreeGrafter"/>
</dbReference>
<feature type="domain" description="MYND-type" evidence="5">
    <location>
        <begin position="646"/>
        <end position="684"/>
    </location>
</feature>
<name>A0AAD7FU35_9AGAR</name>
<keyword evidence="2 4" id="KW-0863">Zinc-finger</keyword>
<dbReference type="PANTHER" id="PTHR10237:SF14">
    <property type="entry name" value="MYND-TYPE DOMAIN-CONTAINING PROTEIN"/>
    <property type="match status" value="1"/>
</dbReference>
<evidence type="ECO:0000256" key="4">
    <source>
        <dbReference type="PROSITE-ProRule" id="PRU00134"/>
    </source>
</evidence>
<gene>
    <name evidence="6" type="ORF">FB45DRAFT_397486</name>
</gene>
<proteinExistence type="predicted"/>
<dbReference type="Gene3D" id="6.10.140.2220">
    <property type="match status" value="1"/>
</dbReference>
<dbReference type="EMBL" id="JARKIF010000005">
    <property type="protein sequence ID" value="KAJ7638220.1"/>
    <property type="molecule type" value="Genomic_DNA"/>
</dbReference>
<keyword evidence="3" id="KW-0862">Zinc</keyword>
<accession>A0AAD7FU35</accession>
<dbReference type="Pfam" id="PF01753">
    <property type="entry name" value="zf-MYND"/>
    <property type="match status" value="1"/>
</dbReference>
<evidence type="ECO:0000256" key="2">
    <source>
        <dbReference type="ARBA" id="ARBA00022771"/>
    </source>
</evidence>
<evidence type="ECO:0000256" key="1">
    <source>
        <dbReference type="ARBA" id="ARBA00022723"/>
    </source>
</evidence>
<evidence type="ECO:0000256" key="3">
    <source>
        <dbReference type="ARBA" id="ARBA00022833"/>
    </source>
</evidence>
<dbReference type="AlphaFoldDB" id="A0AAD7FU35"/>
<dbReference type="PROSITE" id="PS50865">
    <property type="entry name" value="ZF_MYND_2"/>
    <property type="match status" value="1"/>
</dbReference>
<organism evidence="6 7">
    <name type="scientific">Roridomyces roridus</name>
    <dbReference type="NCBI Taxonomy" id="1738132"/>
    <lineage>
        <taxon>Eukaryota</taxon>
        <taxon>Fungi</taxon>
        <taxon>Dikarya</taxon>
        <taxon>Basidiomycota</taxon>
        <taxon>Agaricomycotina</taxon>
        <taxon>Agaricomycetes</taxon>
        <taxon>Agaricomycetidae</taxon>
        <taxon>Agaricales</taxon>
        <taxon>Marasmiineae</taxon>
        <taxon>Mycenaceae</taxon>
        <taxon>Roridomyces</taxon>
    </lineage>
</organism>